<name>A0A371JLH9_9FLAO</name>
<evidence type="ECO:0000313" key="1">
    <source>
        <dbReference type="EMBL" id="RDY57855.1"/>
    </source>
</evidence>
<organism evidence="1 2">
    <name type="scientific">Flagellimonas nanhaiensis</name>
    <dbReference type="NCBI Taxonomy" id="2292706"/>
    <lineage>
        <taxon>Bacteria</taxon>
        <taxon>Pseudomonadati</taxon>
        <taxon>Bacteroidota</taxon>
        <taxon>Flavobacteriia</taxon>
        <taxon>Flavobacteriales</taxon>
        <taxon>Flavobacteriaceae</taxon>
        <taxon>Flagellimonas</taxon>
    </lineage>
</organism>
<dbReference type="OrthoDB" id="1160874at2"/>
<gene>
    <name evidence="1" type="ORF">DX873_17020</name>
</gene>
<proteinExistence type="predicted"/>
<keyword evidence="2" id="KW-1185">Reference proteome</keyword>
<dbReference type="EMBL" id="QTJX01000006">
    <property type="protein sequence ID" value="RDY57855.1"/>
    <property type="molecule type" value="Genomic_DNA"/>
</dbReference>
<dbReference type="AlphaFoldDB" id="A0A371JLH9"/>
<comment type="caution">
    <text evidence="1">The sequence shown here is derived from an EMBL/GenBank/DDBJ whole genome shotgun (WGS) entry which is preliminary data.</text>
</comment>
<evidence type="ECO:0000313" key="2">
    <source>
        <dbReference type="Proteomes" id="UP000261828"/>
    </source>
</evidence>
<dbReference type="RefSeq" id="WP_116185699.1">
    <property type="nucleotide sequence ID" value="NZ_QTJX01000006.1"/>
</dbReference>
<reference evidence="1 2" key="1">
    <citation type="submission" date="2018-08" db="EMBL/GenBank/DDBJ databases">
        <title>Muricauda nanhaiensis sp. nov., isolated from seawater of the South China Sea.</title>
        <authorList>
            <person name="Dang Y."/>
        </authorList>
    </citation>
    <scope>NUCLEOTIDE SEQUENCE [LARGE SCALE GENOMIC DNA]</scope>
    <source>
        <strain evidence="1 2">SM1704</strain>
    </source>
</reference>
<protein>
    <submittedName>
        <fullName evidence="1">Uncharacterized protein</fullName>
    </submittedName>
</protein>
<dbReference type="Proteomes" id="UP000261828">
    <property type="component" value="Unassembled WGS sequence"/>
</dbReference>
<sequence>MNLSEVHKQLEQYDTAASNVQKNRDCWQKTKRLIVRTLNTIIRETGVNAEVHKEEKLEGMEMVCLTQGERESGIYERIANTKRPFLKDGGYLCYTQIYNGKVSVWIALPVIENIMESQVPEPINIFNPDEIKEEMIIKHVAQFFKEMAEWEDKDLQHHELGYKMRNT</sequence>
<accession>A0A371JLH9</accession>